<dbReference type="InterPro" id="IPR046289">
    <property type="entry name" value="DUF6326"/>
</dbReference>
<feature type="transmembrane region" description="Helical" evidence="2">
    <location>
        <begin position="124"/>
        <end position="145"/>
    </location>
</feature>
<reference evidence="3" key="2">
    <citation type="submission" date="2020-09" db="EMBL/GenBank/DDBJ databases">
        <authorList>
            <person name="Sun Q."/>
            <person name="Zhou Y."/>
        </authorList>
    </citation>
    <scope>NUCLEOTIDE SEQUENCE</scope>
    <source>
        <strain evidence="3">CGMCC 1.14988</strain>
    </source>
</reference>
<evidence type="ECO:0000313" key="4">
    <source>
        <dbReference type="Proteomes" id="UP000650511"/>
    </source>
</evidence>
<keyword evidence="4" id="KW-1185">Reference proteome</keyword>
<proteinExistence type="predicted"/>
<name>A0A8J3ETA2_9ACTN</name>
<gene>
    <name evidence="3" type="ORF">GCM10011354_12930</name>
</gene>
<dbReference type="Proteomes" id="UP000650511">
    <property type="component" value="Unassembled WGS sequence"/>
</dbReference>
<comment type="caution">
    <text evidence="3">The sequence shown here is derived from an EMBL/GenBank/DDBJ whole genome shotgun (WGS) entry which is preliminary data.</text>
</comment>
<reference evidence="3" key="1">
    <citation type="journal article" date="2014" name="Int. J. Syst. Evol. Microbiol.">
        <title>Complete genome sequence of Corynebacterium casei LMG S-19264T (=DSM 44701T), isolated from a smear-ripened cheese.</title>
        <authorList>
            <consortium name="US DOE Joint Genome Institute (JGI-PGF)"/>
            <person name="Walter F."/>
            <person name="Albersmeier A."/>
            <person name="Kalinowski J."/>
            <person name="Ruckert C."/>
        </authorList>
    </citation>
    <scope>NUCLEOTIDE SEQUENCE</scope>
    <source>
        <strain evidence="3">CGMCC 1.14988</strain>
    </source>
</reference>
<dbReference type="EMBL" id="BMHA01000004">
    <property type="protein sequence ID" value="GGI05204.1"/>
    <property type="molecule type" value="Genomic_DNA"/>
</dbReference>
<dbReference type="RefSeq" id="WP_268234448.1">
    <property type="nucleotide sequence ID" value="NZ_BMHA01000004.1"/>
</dbReference>
<feature type="transmembrane region" description="Helical" evidence="2">
    <location>
        <begin position="71"/>
        <end position="93"/>
    </location>
</feature>
<organism evidence="3 4">
    <name type="scientific">Egicoccus halophilus</name>
    <dbReference type="NCBI Taxonomy" id="1670830"/>
    <lineage>
        <taxon>Bacteria</taxon>
        <taxon>Bacillati</taxon>
        <taxon>Actinomycetota</taxon>
        <taxon>Nitriliruptoria</taxon>
        <taxon>Egicoccales</taxon>
        <taxon>Egicoccaceae</taxon>
        <taxon>Egicoccus</taxon>
    </lineage>
</organism>
<evidence type="ECO:0000313" key="3">
    <source>
        <dbReference type="EMBL" id="GGI05204.1"/>
    </source>
</evidence>
<evidence type="ECO:0000256" key="1">
    <source>
        <dbReference type="SAM" id="MobiDB-lite"/>
    </source>
</evidence>
<keyword evidence="2" id="KW-0472">Membrane</keyword>
<feature type="transmembrane region" description="Helical" evidence="2">
    <location>
        <begin position="100"/>
        <end position="118"/>
    </location>
</feature>
<keyword evidence="2" id="KW-1133">Transmembrane helix</keyword>
<feature type="region of interest" description="Disordered" evidence="1">
    <location>
        <begin position="1"/>
        <end position="20"/>
    </location>
</feature>
<accession>A0A8J3ETA2</accession>
<dbReference type="Pfam" id="PF19851">
    <property type="entry name" value="DUF6326"/>
    <property type="match status" value="1"/>
</dbReference>
<dbReference type="AlphaFoldDB" id="A0A8J3ETA2"/>
<keyword evidence="2" id="KW-0812">Transmembrane</keyword>
<sequence length="166" mass="18127">MPWQLFEPAEPVGERRDGGRALERDTRATLSSLWVYVLLNVLFRDIHELFRPGFVAELVDNSVRGTTVDTAAVLVGGLALQLPLAVVVLSRLLNHRPARLANITGAAITAILLTSVWPKDADDVMFWAFELLGLAAIAVLAWRWAAPEPEPTSTEVWADPGGPHSV</sequence>
<evidence type="ECO:0000256" key="2">
    <source>
        <dbReference type="SAM" id="Phobius"/>
    </source>
</evidence>
<protein>
    <submittedName>
        <fullName evidence="3">Uncharacterized protein</fullName>
    </submittedName>
</protein>